<dbReference type="EMBL" id="JABGBP010000230">
    <property type="protein sequence ID" value="NOL60483.1"/>
    <property type="molecule type" value="Genomic_DNA"/>
</dbReference>
<dbReference type="AlphaFoldDB" id="A0A7K4FN92"/>
<gene>
    <name evidence="1" type="ORF">HLB00_06505</name>
</gene>
<evidence type="ECO:0000313" key="1">
    <source>
        <dbReference type="EMBL" id="NOL60483.1"/>
    </source>
</evidence>
<feature type="non-terminal residue" evidence="1">
    <location>
        <position position="1"/>
    </location>
</feature>
<organism evidence="1 2">
    <name type="scientific">Ferroplasma acidiphilum</name>
    <dbReference type="NCBI Taxonomy" id="74969"/>
    <lineage>
        <taxon>Archaea</taxon>
        <taxon>Methanobacteriati</taxon>
        <taxon>Thermoplasmatota</taxon>
        <taxon>Thermoplasmata</taxon>
        <taxon>Thermoplasmatales</taxon>
        <taxon>Ferroplasmaceae</taxon>
        <taxon>Ferroplasma</taxon>
    </lineage>
</organism>
<comment type="caution">
    <text evidence="1">The sequence shown here is derived from an EMBL/GenBank/DDBJ whole genome shotgun (WGS) entry which is preliminary data.</text>
</comment>
<proteinExistence type="predicted"/>
<sequence>IDMTALNSIGITHEPQNYTALLSDAKALDKKYGRGMINMQGHGGASTATELYQWIVQFGGNPVTFNSTNDVKAMYAMYNLSAYFSPEYKTSYWATYKGLASDKYAMMDYQWPGSVDLKTIGMNTSAVSGNNSVLNVSIKAISEGVFIRDPVPWISEWQILMDNAWTTIITSGNSQNYSTIAHTLSTENQTMFNYLVSNYNITVADNYEQGVYHPITA</sequence>
<dbReference type="SUPFAM" id="SSF53850">
    <property type="entry name" value="Periplasmic binding protein-like II"/>
    <property type="match status" value="1"/>
</dbReference>
<evidence type="ECO:0008006" key="3">
    <source>
        <dbReference type="Google" id="ProtNLM"/>
    </source>
</evidence>
<dbReference type="Proteomes" id="UP000546917">
    <property type="component" value="Unassembled WGS sequence"/>
</dbReference>
<dbReference type="Gene3D" id="3.40.190.10">
    <property type="entry name" value="Periplasmic binding protein-like II"/>
    <property type="match status" value="1"/>
</dbReference>
<accession>A0A7K4FN92</accession>
<protein>
    <recommendedName>
        <fullName evidence="3">ABC transporter substrate-binding protein</fullName>
    </recommendedName>
</protein>
<reference evidence="1 2" key="1">
    <citation type="submission" date="2020-05" db="EMBL/GenBank/DDBJ databases">
        <authorList>
            <person name="Zhang R."/>
        </authorList>
    </citation>
    <scope>NUCLEOTIDE SEQUENCE [LARGE SCALE GENOMIC DNA]</scope>
    <source>
        <strain evidence="1 2">DSM 28986</strain>
    </source>
</reference>
<name>A0A7K4FN92_9ARCH</name>
<evidence type="ECO:0000313" key="2">
    <source>
        <dbReference type="Proteomes" id="UP000546917"/>
    </source>
</evidence>